<dbReference type="OrthoDB" id="7280060at2"/>
<name>A3K0W3_SAGS3</name>
<feature type="transmembrane region" description="Helical" evidence="1">
    <location>
        <begin position="256"/>
        <end position="279"/>
    </location>
</feature>
<feature type="transmembrane region" description="Helical" evidence="1">
    <location>
        <begin position="61"/>
        <end position="77"/>
    </location>
</feature>
<evidence type="ECO:0000313" key="2">
    <source>
        <dbReference type="EMBL" id="EBA09428.1"/>
    </source>
</evidence>
<comment type="caution">
    <text evidence="2">The sequence shown here is derived from an EMBL/GenBank/DDBJ whole genome shotgun (WGS) entry which is preliminary data.</text>
</comment>
<dbReference type="InterPro" id="IPR025291">
    <property type="entry name" value="DUF4153"/>
</dbReference>
<dbReference type="EMBL" id="AAYA01000003">
    <property type="protein sequence ID" value="EBA09428.1"/>
    <property type="molecule type" value="Genomic_DNA"/>
</dbReference>
<keyword evidence="1" id="KW-0472">Membrane</keyword>
<evidence type="ECO:0000313" key="3">
    <source>
        <dbReference type="Proteomes" id="UP000005713"/>
    </source>
</evidence>
<dbReference type="eggNOG" id="ENOG502Z93S">
    <property type="taxonomic scope" value="Bacteria"/>
</dbReference>
<reference evidence="2 3" key="1">
    <citation type="submission" date="2006-06" db="EMBL/GenBank/DDBJ databases">
        <authorList>
            <person name="Moran M.A."/>
            <person name="Ferriera S."/>
            <person name="Johnson J."/>
            <person name="Kravitz S."/>
            <person name="Beeson K."/>
            <person name="Sutton G."/>
            <person name="Rogers Y.-H."/>
            <person name="Friedman R."/>
            <person name="Frazier M."/>
            <person name="Venter J.C."/>
        </authorList>
    </citation>
    <scope>NUCLEOTIDE SEQUENCE [LARGE SCALE GENOMIC DNA]</scope>
    <source>
        <strain evidence="2 3">E-37</strain>
    </source>
</reference>
<protein>
    <submittedName>
        <fullName evidence="2">Uncharacterized protein</fullName>
    </submittedName>
</protein>
<accession>A3K0W3</accession>
<dbReference type="Proteomes" id="UP000005713">
    <property type="component" value="Unassembled WGS sequence"/>
</dbReference>
<feature type="transmembrane region" description="Helical" evidence="1">
    <location>
        <begin position="169"/>
        <end position="191"/>
    </location>
</feature>
<dbReference type="RefSeq" id="WP_005857119.1">
    <property type="nucleotide sequence ID" value="NZ_AAYA01000003.1"/>
</dbReference>
<proteinExistence type="predicted"/>
<evidence type="ECO:0000256" key="1">
    <source>
        <dbReference type="SAM" id="Phobius"/>
    </source>
</evidence>
<dbReference type="Pfam" id="PF13687">
    <property type="entry name" value="DUF4153"/>
    <property type="match status" value="1"/>
</dbReference>
<dbReference type="AlphaFoldDB" id="A3K0W3"/>
<feature type="transmembrane region" description="Helical" evidence="1">
    <location>
        <begin position="329"/>
        <end position="348"/>
    </location>
</feature>
<keyword evidence="1" id="KW-0812">Transmembrane</keyword>
<keyword evidence="1" id="KW-1133">Transmembrane helix</keyword>
<feature type="transmembrane region" description="Helical" evidence="1">
    <location>
        <begin position="37"/>
        <end position="55"/>
    </location>
</feature>
<gene>
    <name evidence="2" type="ORF">SSE37_24339</name>
</gene>
<feature type="transmembrane region" description="Helical" evidence="1">
    <location>
        <begin position="360"/>
        <end position="380"/>
    </location>
</feature>
<feature type="transmembrane region" description="Helical" evidence="1">
    <location>
        <begin position="299"/>
        <end position="317"/>
    </location>
</feature>
<feature type="transmembrane region" description="Helical" evidence="1">
    <location>
        <begin position="89"/>
        <end position="117"/>
    </location>
</feature>
<sequence length="496" mass="54106">MGQEIARDVPQVLAMDGWWLDGDGSDRTDSPPGTRRVAIRFGGLAFLVLLADLLFWHRTPGISLALFAAAIFAVATWDRMPTARLVRPALLLALGTLPVVEYVQVLSVGFLIASLAASLVWARVRPEDPWLATGLAWFARLPGAWTAPFNPDRWSHAFRTLRRAPETGVLRRLAADWAFPLGGALVFAGLLVGANPVLGLALDTRPDLFPLLQRALFWAGVALMVWPLLDRSLAVPMTLPQPLAMSGARLGLTRTAVLRALVIFNALIAVQTVMDAAILLGGAALPEGMTYAEYAHRGAYPLLATALLAGAFGLAARPFLHEHRAVRPLLLLWLLQNVVLCGAAMLRLDLYVEVYGLTYLRVHAMVWMALVAMTLTLALWQVMRGHGNRWLLVRGALLGLATLYASCFVNVAEKIAATNLSAPANSEVDYTYICGLGPMAQNAYNRAISDRPYRVGVLSRSGCTLEEPRIAHWQEWGFRKARVGGYGPVEAEPKTR</sequence>
<organism evidence="2 3">
    <name type="scientific">Sagittula stellata (strain ATCC 700073 / DSM 11524 / E-37)</name>
    <dbReference type="NCBI Taxonomy" id="388399"/>
    <lineage>
        <taxon>Bacteria</taxon>
        <taxon>Pseudomonadati</taxon>
        <taxon>Pseudomonadota</taxon>
        <taxon>Alphaproteobacteria</taxon>
        <taxon>Rhodobacterales</taxon>
        <taxon>Roseobacteraceae</taxon>
        <taxon>Sagittula</taxon>
    </lineage>
</organism>
<keyword evidence="3" id="KW-1185">Reference proteome</keyword>
<feature type="transmembrane region" description="Helical" evidence="1">
    <location>
        <begin position="392"/>
        <end position="412"/>
    </location>
</feature>